<dbReference type="EMBL" id="CADCXU010013305">
    <property type="protein sequence ID" value="CAB0003085.1"/>
    <property type="molecule type" value="Genomic_DNA"/>
</dbReference>
<name>A0A6H5GJH3_9HEMI</name>
<evidence type="ECO:0000313" key="2">
    <source>
        <dbReference type="Proteomes" id="UP000479000"/>
    </source>
</evidence>
<reference evidence="1 2" key="1">
    <citation type="submission" date="2020-02" db="EMBL/GenBank/DDBJ databases">
        <authorList>
            <person name="Ferguson B K."/>
        </authorList>
    </citation>
    <scope>NUCLEOTIDE SEQUENCE [LARGE SCALE GENOMIC DNA]</scope>
</reference>
<dbReference type="Proteomes" id="UP000479000">
    <property type="component" value="Unassembled WGS sequence"/>
</dbReference>
<organism evidence="1 2">
    <name type="scientific">Nesidiocoris tenuis</name>
    <dbReference type="NCBI Taxonomy" id="355587"/>
    <lineage>
        <taxon>Eukaryota</taxon>
        <taxon>Metazoa</taxon>
        <taxon>Ecdysozoa</taxon>
        <taxon>Arthropoda</taxon>
        <taxon>Hexapoda</taxon>
        <taxon>Insecta</taxon>
        <taxon>Pterygota</taxon>
        <taxon>Neoptera</taxon>
        <taxon>Paraneoptera</taxon>
        <taxon>Hemiptera</taxon>
        <taxon>Heteroptera</taxon>
        <taxon>Panheteroptera</taxon>
        <taxon>Cimicomorpha</taxon>
        <taxon>Miridae</taxon>
        <taxon>Dicyphina</taxon>
        <taxon>Nesidiocoris</taxon>
    </lineage>
</organism>
<dbReference type="AlphaFoldDB" id="A0A6H5GJH3"/>
<keyword evidence="2" id="KW-1185">Reference proteome</keyword>
<evidence type="ECO:0000313" key="1">
    <source>
        <dbReference type="EMBL" id="CAB0003085.1"/>
    </source>
</evidence>
<gene>
    <name evidence="1" type="ORF">NTEN_LOCUS8745</name>
</gene>
<sequence>MRSAVSALRPFSSTISFLTSSQGDCNIIDNYNRAGVPKIRERNDRNIHLVQLIDGGADGAEHVGGYAGGVKYGVQQRPVVDFYDEFTKFQAVQDFNDDPQAFDFGQHRV</sequence>
<proteinExistence type="predicted"/>
<feature type="non-terminal residue" evidence="1">
    <location>
        <position position="109"/>
    </location>
</feature>
<protein>
    <submittedName>
        <fullName evidence="1">Uncharacterized protein</fullName>
    </submittedName>
</protein>
<accession>A0A6H5GJH3</accession>